<evidence type="ECO:0000256" key="4">
    <source>
        <dbReference type="SAM" id="SignalP"/>
    </source>
</evidence>
<accession>A0A9N9UUT4</accession>
<evidence type="ECO:0000256" key="3">
    <source>
        <dbReference type="ARBA" id="ARBA00023157"/>
    </source>
</evidence>
<dbReference type="EMBL" id="CABFNO020001546">
    <property type="protein sequence ID" value="CAG9997637.1"/>
    <property type="molecule type" value="Genomic_DNA"/>
</dbReference>
<dbReference type="OrthoDB" id="4500971at2759"/>
<feature type="chain" id="PRO_5040349197" evidence="4">
    <location>
        <begin position="17"/>
        <end position="88"/>
    </location>
</feature>
<proteinExistence type="inferred from homology"/>
<feature type="signal peptide" evidence="4">
    <location>
        <begin position="1"/>
        <end position="16"/>
    </location>
</feature>
<dbReference type="Pfam" id="PF06766">
    <property type="entry name" value="Hydrophobin_2"/>
    <property type="match status" value="1"/>
</dbReference>
<dbReference type="GO" id="GO:0005576">
    <property type="term" value="C:extracellular region"/>
    <property type="evidence" value="ECO:0007669"/>
    <property type="project" value="InterPro"/>
</dbReference>
<organism evidence="5 6">
    <name type="scientific">Clonostachys byssicola</name>
    <dbReference type="NCBI Taxonomy" id="160290"/>
    <lineage>
        <taxon>Eukaryota</taxon>
        <taxon>Fungi</taxon>
        <taxon>Dikarya</taxon>
        <taxon>Ascomycota</taxon>
        <taxon>Pezizomycotina</taxon>
        <taxon>Sordariomycetes</taxon>
        <taxon>Hypocreomycetidae</taxon>
        <taxon>Hypocreales</taxon>
        <taxon>Bionectriaceae</taxon>
        <taxon>Clonostachys</taxon>
    </lineage>
</organism>
<dbReference type="AlphaFoldDB" id="A0A9N9UUT4"/>
<comment type="subcellular location">
    <subcellularLocation>
        <location evidence="1">Cell envelope</location>
    </subcellularLocation>
</comment>
<dbReference type="InterPro" id="IPR036686">
    <property type="entry name" value="Class_II_Hydrophobin_sf"/>
</dbReference>
<sequence>MKFLAVCLVFFAASMASQNEYTPFCTVLFHQQPHCCKGDSYEFLSGSSCSKPRQKPTSLENFKNLCNEEGRVPKCCGLSIVSYARTKT</sequence>
<evidence type="ECO:0000313" key="5">
    <source>
        <dbReference type="EMBL" id="CAG9997637.1"/>
    </source>
</evidence>
<keyword evidence="3" id="KW-1015">Disulfide bond</keyword>
<dbReference type="SUPFAM" id="SSF101751">
    <property type="entry name" value="Hydrophobin II, HfbII"/>
    <property type="match status" value="1"/>
</dbReference>
<reference evidence="6" key="1">
    <citation type="submission" date="2019-06" db="EMBL/GenBank/DDBJ databases">
        <authorList>
            <person name="Broberg M."/>
        </authorList>
    </citation>
    <scope>NUCLEOTIDE SEQUENCE [LARGE SCALE GENOMIC DNA]</scope>
</reference>
<comment type="caution">
    <text evidence="5">The sequence shown here is derived from an EMBL/GenBank/DDBJ whole genome shotgun (WGS) entry which is preliminary data.</text>
</comment>
<keyword evidence="6" id="KW-1185">Reference proteome</keyword>
<evidence type="ECO:0000313" key="6">
    <source>
        <dbReference type="Proteomes" id="UP000754883"/>
    </source>
</evidence>
<dbReference type="InterPro" id="IPR010636">
    <property type="entry name" value="Class_II_hydrophobin"/>
</dbReference>
<dbReference type="Gene3D" id="3.20.120.10">
    <property type="entry name" value="Hydrophobin"/>
    <property type="match status" value="1"/>
</dbReference>
<dbReference type="Proteomes" id="UP000754883">
    <property type="component" value="Unassembled WGS sequence"/>
</dbReference>
<gene>
    <name evidence="5" type="ORF">CBYS24578_00003236</name>
</gene>
<evidence type="ECO:0000256" key="1">
    <source>
        <dbReference type="ARBA" id="ARBA00004196"/>
    </source>
</evidence>
<protein>
    <submittedName>
        <fullName evidence="5">Uncharacterized protein</fullName>
    </submittedName>
</protein>
<comment type="similarity">
    <text evidence="2">Belongs to the cerato-ulmin hydrophobin family.</text>
</comment>
<keyword evidence="4" id="KW-0732">Signal</keyword>
<evidence type="ECO:0000256" key="2">
    <source>
        <dbReference type="ARBA" id="ARBA00009576"/>
    </source>
</evidence>
<name>A0A9N9UUT4_9HYPO</name>
<reference evidence="5 6" key="2">
    <citation type="submission" date="2021-10" db="EMBL/GenBank/DDBJ databases">
        <authorList>
            <person name="Piombo E."/>
        </authorList>
    </citation>
    <scope>NUCLEOTIDE SEQUENCE [LARGE SCALE GENOMIC DNA]</scope>
</reference>